<keyword evidence="9" id="KW-0804">Transcription</keyword>
<dbReference type="PANTHER" id="PTHR23235:SF178">
    <property type="entry name" value="C2H2-TYPE DOMAIN-CONTAINING PROTEIN-RELATED"/>
    <property type="match status" value="1"/>
</dbReference>
<feature type="domain" description="C2H2-type" evidence="13">
    <location>
        <begin position="276"/>
        <end position="300"/>
    </location>
</feature>
<feature type="compositionally biased region" description="Acidic residues" evidence="12">
    <location>
        <begin position="106"/>
        <end position="118"/>
    </location>
</feature>
<dbReference type="GO" id="GO:0008270">
    <property type="term" value="F:zinc ion binding"/>
    <property type="evidence" value="ECO:0007669"/>
    <property type="project" value="UniProtKB-KW"/>
</dbReference>
<feature type="region of interest" description="Disordered" evidence="12">
    <location>
        <begin position="48"/>
        <end position="142"/>
    </location>
</feature>
<keyword evidence="7" id="KW-0805">Transcription regulation</keyword>
<name>A0A3B5B5E4_9TELE</name>
<dbReference type="Gene3D" id="3.30.160.60">
    <property type="entry name" value="Classic Zinc Finger"/>
    <property type="match status" value="6"/>
</dbReference>
<dbReference type="PANTHER" id="PTHR23235">
    <property type="entry name" value="KRUEPPEL-LIKE TRANSCRIPTION FACTOR"/>
    <property type="match status" value="1"/>
</dbReference>
<dbReference type="InterPro" id="IPR036236">
    <property type="entry name" value="Znf_C2H2_sf"/>
</dbReference>
<comment type="subcellular location">
    <subcellularLocation>
        <location evidence="1">Nucleus</location>
    </subcellularLocation>
</comment>
<dbReference type="SUPFAM" id="SSF57667">
    <property type="entry name" value="beta-beta-alpha zinc fingers"/>
    <property type="match status" value="3"/>
</dbReference>
<dbReference type="SMART" id="SM00355">
    <property type="entry name" value="ZnF_C2H2"/>
    <property type="match status" value="5"/>
</dbReference>
<dbReference type="GO" id="GO:0005634">
    <property type="term" value="C:nucleus"/>
    <property type="evidence" value="ECO:0007669"/>
    <property type="project" value="UniProtKB-SubCell"/>
</dbReference>
<keyword evidence="3" id="KW-0479">Metal-binding</keyword>
<dbReference type="AlphaFoldDB" id="A0A3B5B5E4"/>
<dbReference type="GO" id="GO:0000981">
    <property type="term" value="F:DNA-binding transcription factor activity, RNA polymerase II-specific"/>
    <property type="evidence" value="ECO:0007669"/>
    <property type="project" value="TreeGrafter"/>
</dbReference>
<dbReference type="Ensembl" id="ENSSPAT00000021285.1">
    <property type="protein sequence ID" value="ENSSPAP00000020967.1"/>
    <property type="gene ID" value="ENSSPAG00000015809.1"/>
</dbReference>
<evidence type="ECO:0000256" key="11">
    <source>
        <dbReference type="PROSITE-ProRule" id="PRU00042"/>
    </source>
</evidence>
<reference evidence="14" key="1">
    <citation type="submission" date="2023-09" db="UniProtKB">
        <authorList>
            <consortium name="Ensembl"/>
        </authorList>
    </citation>
    <scope>IDENTIFICATION</scope>
</reference>
<keyword evidence="10" id="KW-0539">Nucleus</keyword>
<dbReference type="PROSITE" id="PS50157">
    <property type="entry name" value="ZINC_FINGER_C2H2_2"/>
    <property type="match status" value="5"/>
</dbReference>
<dbReference type="FunFam" id="3.30.160.60:FF:003501">
    <property type="entry name" value="Zinc finger imprinted 2"/>
    <property type="match status" value="1"/>
</dbReference>
<feature type="domain" description="C2H2-type" evidence="13">
    <location>
        <begin position="220"/>
        <end position="247"/>
    </location>
</feature>
<keyword evidence="6" id="KW-0862">Zinc</keyword>
<evidence type="ECO:0000256" key="5">
    <source>
        <dbReference type="ARBA" id="ARBA00022771"/>
    </source>
</evidence>
<evidence type="ECO:0000256" key="10">
    <source>
        <dbReference type="ARBA" id="ARBA00023242"/>
    </source>
</evidence>
<dbReference type="FunFam" id="3.30.160.60:FF:000508">
    <property type="entry name" value="Myeloid zinc finger 1"/>
    <property type="match status" value="1"/>
</dbReference>
<evidence type="ECO:0000259" key="13">
    <source>
        <dbReference type="PROSITE" id="PS50157"/>
    </source>
</evidence>
<evidence type="ECO:0000256" key="3">
    <source>
        <dbReference type="ARBA" id="ARBA00022723"/>
    </source>
</evidence>
<dbReference type="FunFam" id="3.30.160.60:FF:000512">
    <property type="entry name" value="zinc finger protein 197 isoform X1"/>
    <property type="match status" value="1"/>
</dbReference>
<evidence type="ECO:0000256" key="1">
    <source>
        <dbReference type="ARBA" id="ARBA00004123"/>
    </source>
</evidence>
<evidence type="ECO:0000256" key="6">
    <source>
        <dbReference type="ARBA" id="ARBA00022833"/>
    </source>
</evidence>
<protein>
    <recommendedName>
        <fullName evidence="13">C2H2-type domain-containing protein</fullName>
    </recommendedName>
</protein>
<organism evidence="14">
    <name type="scientific">Stegastes partitus</name>
    <name type="common">bicolor damselfish</name>
    <dbReference type="NCBI Taxonomy" id="144197"/>
    <lineage>
        <taxon>Eukaryota</taxon>
        <taxon>Metazoa</taxon>
        <taxon>Chordata</taxon>
        <taxon>Craniata</taxon>
        <taxon>Vertebrata</taxon>
        <taxon>Euteleostomi</taxon>
        <taxon>Actinopterygii</taxon>
        <taxon>Neopterygii</taxon>
        <taxon>Teleostei</taxon>
        <taxon>Neoteleostei</taxon>
        <taxon>Acanthomorphata</taxon>
        <taxon>Ovalentaria</taxon>
        <taxon>Pomacentridae</taxon>
        <taxon>Stegastes</taxon>
    </lineage>
</organism>
<dbReference type="PROSITE" id="PS00028">
    <property type="entry name" value="ZINC_FINGER_C2H2_1"/>
    <property type="match status" value="4"/>
</dbReference>
<evidence type="ECO:0000256" key="4">
    <source>
        <dbReference type="ARBA" id="ARBA00022737"/>
    </source>
</evidence>
<keyword evidence="4" id="KW-0677">Repeat</keyword>
<feature type="domain" description="C2H2-type" evidence="13">
    <location>
        <begin position="184"/>
        <end position="219"/>
    </location>
</feature>
<feature type="compositionally biased region" description="Polar residues" evidence="12">
    <location>
        <begin position="48"/>
        <end position="69"/>
    </location>
</feature>
<comment type="similarity">
    <text evidence="2">Belongs to the krueppel C2H2-type zinc-finger protein family.</text>
</comment>
<evidence type="ECO:0000256" key="12">
    <source>
        <dbReference type="SAM" id="MobiDB-lite"/>
    </source>
</evidence>
<dbReference type="GO" id="GO:0000978">
    <property type="term" value="F:RNA polymerase II cis-regulatory region sequence-specific DNA binding"/>
    <property type="evidence" value="ECO:0007669"/>
    <property type="project" value="TreeGrafter"/>
</dbReference>
<evidence type="ECO:0000256" key="9">
    <source>
        <dbReference type="ARBA" id="ARBA00023163"/>
    </source>
</evidence>
<evidence type="ECO:0000256" key="8">
    <source>
        <dbReference type="ARBA" id="ARBA00023125"/>
    </source>
</evidence>
<dbReference type="GeneTree" id="ENSGT01150000286959"/>
<dbReference type="GO" id="GO:0042802">
    <property type="term" value="F:identical protein binding"/>
    <property type="evidence" value="ECO:0007669"/>
    <property type="project" value="UniProtKB-ARBA"/>
</dbReference>
<evidence type="ECO:0000256" key="7">
    <source>
        <dbReference type="ARBA" id="ARBA00023015"/>
    </source>
</evidence>
<dbReference type="FunFam" id="3.30.160.60:FF:000064">
    <property type="entry name" value="Early growth response protein 3"/>
    <property type="match status" value="1"/>
</dbReference>
<feature type="domain" description="C2H2-type" evidence="13">
    <location>
        <begin position="248"/>
        <end position="275"/>
    </location>
</feature>
<dbReference type="InterPro" id="IPR013087">
    <property type="entry name" value="Znf_C2H2_type"/>
</dbReference>
<dbReference type="STRING" id="144197.ENSSPAP00000020967"/>
<sequence length="300" mass="33704">MSSSSLSSLPAHVGTGLVPLWRMTLSHLIASAASSQGLFLLSTDTPQSSQLHQSQTSDHGEATSSSTKWIKTESDEEDWGVPETAWNPDANRHLQPNADGNPSDTSETDDSDENEDYWQEPLSDCTPETDDRMPESGVNSENVDGHMRVHTVEKPFGCDMCGKRFTHQQNLKTHMRIHTGEKPFVCNICGKRSRARCGRRFNRKSHLRTHMVVHTGEKPYSCDICGKRFNRKTHLRAHMMVHSGEKPYSCDVCGKRFNRKTHLETHSTVHTGEKPFCCAVCGQGFTQQGSLNRHMRFHLG</sequence>
<accession>A0A3B5B5E4</accession>
<proteinExistence type="inferred from homology"/>
<evidence type="ECO:0000313" key="14">
    <source>
        <dbReference type="Ensembl" id="ENSSPAP00000020967.1"/>
    </source>
</evidence>
<keyword evidence="5 11" id="KW-0863">Zinc-finger</keyword>
<keyword evidence="8" id="KW-0238">DNA-binding</keyword>
<evidence type="ECO:0000256" key="2">
    <source>
        <dbReference type="ARBA" id="ARBA00006991"/>
    </source>
</evidence>
<dbReference type="Pfam" id="PF00096">
    <property type="entry name" value="zf-C2H2"/>
    <property type="match status" value="5"/>
</dbReference>
<feature type="domain" description="C2H2-type" evidence="13">
    <location>
        <begin position="156"/>
        <end position="183"/>
    </location>
</feature>